<dbReference type="GO" id="GO:0008270">
    <property type="term" value="F:zinc ion binding"/>
    <property type="evidence" value="ECO:0007669"/>
    <property type="project" value="UniProtKB-KW"/>
</dbReference>
<evidence type="ECO:0000259" key="2">
    <source>
        <dbReference type="PROSITE" id="PS50966"/>
    </source>
</evidence>
<dbReference type="PROSITE" id="PS50966">
    <property type="entry name" value="ZF_SWIM"/>
    <property type="match status" value="1"/>
</dbReference>
<dbReference type="GeneID" id="59149017"/>
<evidence type="ECO:0000313" key="4">
    <source>
        <dbReference type="Proteomes" id="UP000594121"/>
    </source>
</evidence>
<organism evidence="3 4">
    <name type="scientific">Infirmifilum lucidum</name>
    <dbReference type="NCBI Taxonomy" id="2776706"/>
    <lineage>
        <taxon>Archaea</taxon>
        <taxon>Thermoproteota</taxon>
        <taxon>Thermoprotei</taxon>
        <taxon>Thermofilales</taxon>
        <taxon>Thermofilaceae</taxon>
        <taxon>Infirmifilum</taxon>
    </lineage>
</organism>
<proteinExistence type="predicted"/>
<keyword evidence="4" id="KW-1185">Reference proteome</keyword>
<keyword evidence="1" id="KW-0479">Metal-binding</keyword>
<sequence length="107" mass="12262">MNSRLILQARKALSEGRVKKIKVEGLVADSKPAELFVVESRDRKRLYVVVPGVYCSCEDFLFSVFYKEKSKACYHMIAVEIAIKEGISLKKEHMSFDELYKKLLASL</sequence>
<keyword evidence="1" id="KW-0863">Zinc-finger</keyword>
<keyword evidence="1" id="KW-0862">Zinc</keyword>
<evidence type="ECO:0000313" key="3">
    <source>
        <dbReference type="EMBL" id="QOJ79615.1"/>
    </source>
</evidence>
<dbReference type="InterPro" id="IPR007527">
    <property type="entry name" value="Znf_SWIM"/>
</dbReference>
<reference evidence="3 4" key="1">
    <citation type="submission" date="2020-10" db="EMBL/GenBank/DDBJ databases">
        <title>Thermofilum lucidum 3507LT sp. nov. a novel member of Thermofilaceae family isolated from Chile hot spring, and proposal of description order Thermofilales.</title>
        <authorList>
            <person name="Zayulina K.S."/>
            <person name="Elcheninov A.G."/>
            <person name="Toshchakov S.V."/>
            <person name="Kublanov I.V."/>
        </authorList>
    </citation>
    <scope>NUCLEOTIDE SEQUENCE [LARGE SCALE GENOMIC DNA]</scope>
    <source>
        <strain evidence="3 4">3507LT</strain>
    </source>
</reference>
<dbReference type="RefSeq" id="WP_192819587.1">
    <property type="nucleotide sequence ID" value="NZ_CP062310.1"/>
</dbReference>
<evidence type="ECO:0000256" key="1">
    <source>
        <dbReference type="PROSITE-ProRule" id="PRU00325"/>
    </source>
</evidence>
<dbReference type="EMBL" id="CP062310">
    <property type="protein sequence ID" value="QOJ79615.1"/>
    <property type="molecule type" value="Genomic_DNA"/>
</dbReference>
<dbReference type="Pfam" id="PF04434">
    <property type="entry name" value="SWIM"/>
    <property type="match status" value="1"/>
</dbReference>
<dbReference type="Proteomes" id="UP000594121">
    <property type="component" value="Chromosome"/>
</dbReference>
<name>A0A7L9FL93_9CREN</name>
<dbReference type="KEGG" id="thel:IG193_03935"/>
<gene>
    <name evidence="3" type="ORF">IG193_03935</name>
</gene>
<dbReference type="InParanoid" id="A0A7L9FL93"/>
<feature type="domain" description="SWIM-type" evidence="2">
    <location>
        <begin position="47"/>
        <end position="84"/>
    </location>
</feature>
<accession>A0A7L9FL93</accession>
<protein>
    <submittedName>
        <fullName evidence="3">SWIM zinc finger family protein</fullName>
    </submittedName>
</protein>
<dbReference type="AlphaFoldDB" id="A0A7L9FL93"/>